<dbReference type="GO" id="GO:0003735">
    <property type="term" value="F:structural constituent of ribosome"/>
    <property type="evidence" value="ECO:0007669"/>
    <property type="project" value="InterPro"/>
</dbReference>
<accession>A0A2T1C1B5</accession>
<evidence type="ECO:0000256" key="9">
    <source>
        <dbReference type="RuleBase" id="RU000560"/>
    </source>
</evidence>
<name>A0A2T1C1B5_9CYAN</name>
<sequence>MTRVKRGNVARQRRKKILKLAKGFRGSHSKLFRTANQQVMKALRSAYRDRRKRKRDFRRLWIVRINAAVRQHGMSYSQFIGNMKKADIQINRKMLAQIAVLDPTSFDKVVQAVGSAAKA</sequence>
<dbReference type="FunFam" id="1.10.1900.20:FF:000001">
    <property type="entry name" value="50S ribosomal protein L20"/>
    <property type="match status" value="1"/>
</dbReference>
<dbReference type="GO" id="GO:0000027">
    <property type="term" value="P:ribosomal large subunit assembly"/>
    <property type="evidence" value="ECO:0007669"/>
    <property type="project" value="UniProtKB-UniRule"/>
</dbReference>
<dbReference type="Gene3D" id="1.10.1900.20">
    <property type="entry name" value="Ribosomal protein L20"/>
    <property type="match status" value="1"/>
</dbReference>
<evidence type="ECO:0000256" key="2">
    <source>
        <dbReference type="ARBA" id="ARBA00022730"/>
    </source>
</evidence>
<dbReference type="CDD" id="cd07026">
    <property type="entry name" value="Ribosomal_L20"/>
    <property type="match status" value="1"/>
</dbReference>
<dbReference type="GO" id="GO:0019843">
    <property type="term" value="F:rRNA binding"/>
    <property type="evidence" value="ECO:0007669"/>
    <property type="project" value="UniProtKB-UniRule"/>
</dbReference>
<dbReference type="GO" id="GO:0005840">
    <property type="term" value="C:ribosome"/>
    <property type="evidence" value="ECO:0007669"/>
    <property type="project" value="UniProtKB-KW"/>
</dbReference>
<keyword evidence="2 8" id="KW-0699">rRNA-binding</keyword>
<proteinExistence type="inferred from homology"/>
<dbReference type="PROSITE" id="PS00937">
    <property type="entry name" value="RIBOSOMAL_L20"/>
    <property type="match status" value="1"/>
</dbReference>
<dbReference type="Gene3D" id="6.10.160.10">
    <property type="match status" value="1"/>
</dbReference>
<reference evidence="10 11" key="2">
    <citation type="submission" date="2018-03" db="EMBL/GenBank/DDBJ databases">
        <title>The ancient ancestry and fast evolution of plastids.</title>
        <authorList>
            <person name="Moore K.R."/>
            <person name="Magnabosco C."/>
            <person name="Momper L."/>
            <person name="Gold D.A."/>
            <person name="Bosak T."/>
            <person name="Fournier G.P."/>
        </authorList>
    </citation>
    <scope>NUCLEOTIDE SEQUENCE [LARGE SCALE GENOMIC DNA]</scope>
    <source>
        <strain evidence="10 11">CCAP 1448/3</strain>
    </source>
</reference>
<dbReference type="PANTHER" id="PTHR10986">
    <property type="entry name" value="39S RIBOSOMAL PROTEIN L20"/>
    <property type="match status" value="1"/>
</dbReference>
<reference evidence="10 11" key="1">
    <citation type="submission" date="2018-02" db="EMBL/GenBank/DDBJ databases">
        <authorList>
            <person name="Cohen D.B."/>
            <person name="Kent A.D."/>
        </authorList>
    </citation>
    <scope>NUCLEOTIDE SEQUENCE [LARGE SCALE GENOMIC DNA]</scope>
    <source>
        <strain evidence="10 11">CCAP 1448/3</strain>
    </source>
</reference>
<evidence type="ECO:0000256" key="3">
    <source>
        <dbReference type="ARBA" id="ARBA00022884"/>
    </source>
</evidence>
<keyword evidence="5 8" id="KW-0687">Ribonucleoprotein</keyword>
<dbReference type="InterPro" id="IPR005813">
    <property type="entry name" value="Ribosomal_bL20"/>
</dbReference>
<organism evidence="10 11">
    <name type="scientific">Merismopedia glauca CCAP 1448/3</name>
    <dbReference type="NCBI Taxonomy" id="1296344"/>
    <lineage>
        <taxon>Bacteria</taxon>
        <taxon>Bacillati</taxon>
        <taxon>Cyanobacteriota</taxon>
        <taxon>Cyanophyceae</taxon>
        <taxon>Synechococcales</taxon>
        <taxon>Merismopediaceae</taxon>
        <taxon>Merismopedia</taxon>
    </lineage>
</organism>
<evidence type="ECO:0000313" key="10">
    <source>
        <dbReference type="EMBL" id="PSB02066.1"/>
    </source>
</evidence>
<evidence type="ECO:0000256" key="6">
    <source>
        <dbReference type="ARBA" id="ARBA00024775"/>
    </source>
</evidence>
<keyword evidence="3 8" id="KW-0694">RNA-binding</keyword>
<dbReference type="InterPro" id="IPR049946">
    <property type="entry name" value="RIBOSOMAL_L20_CS"/>
</dbReference>
<dbReference type="GO" id="GO:0006412">
    <property type="term" value="P:translation"/>
    <property type="evidence" value="ECO:0007669"/>
    <property type="project" value="InterPro"/>
</dbReference>
<evidence type="ECO:0000256" key="4">
    <source>
        <dbReference type="ARBA" id="ARBA00022980"/>
    </source>
</evidence>
<dbReference type="HAMAP" id="MF_00382">
    <property type="entry name" value="Ribosomal_bL20"/>
    <property type="match status" value="1"/>
</dbReference>
<dbReference type="GO" id="GO:1990904">
    <property type="term" value="C:ribonucleoprotein complex"/>
    <property type="evidence" value="ECO:0007669"/>
    <property type="project" value="UniProtKB-KW"/>
</dbReference>
<keyword evidence="11" id="KW-1185">Reference proteome</keyword>
<evidence type="ECO:0000256" key="8">
    <source>
        <dbReference type="HAMAP-Rule" id="MF_00382"/>
    </source>
</evidence>
<comment type="similarity">
    <text evidence="1 8 9">Belongs to the bacterial ribosomal protein bL20 family.</text>
</comment>
<evidence type="ECO:0000313" key="11">
    <source>
        <dbReference type="Proteomes" id="UP000238762"/>
    </source>
</evidence>
<dbReference type="PRINTS" id="PR00062">
    <property type="entry name" value="RIBOSOMALL20"/>
</dbReference>
<dbReference type="InterPro" id="IPR035566">
    <property type="entry name" value="Ribosomal_protein_bL20_C"/>
</dbReference>
<dbReference type="OrthoDB" id="9808966at2"/>
<dbReference type="Pfam" id="PF00453">
    <property type="entry name" value="Ribosomal_L20"/>
    <property type="match status" value="1"/>
</dbReference>
<dbReference type="EMBL" id="PVWJ01000075">
    <property type="protein sequence ID" value="PSB02066.1"/>
    <property type="molecule type" value="Genomic_DNA"/>
</dbReference>
<evidence type="ECO:0000256" key="7">
    <source>
        <dbReference type="ARBA" id="ARBA00035172"/>
    </source>
</evidence>
<evidence type="ECO:0000256" key="5">
    <source>
        <dbReference type="ARBA" id="ARBA00023274"/>
    </source>
</evidence>
<protein>
    <recommendedName>
        <fullName evidence="7 8">Large ribosomal subunit protein bL20</fullName>
    </recommendedName>
</protein>
<dbReference type="NCBIfam" id="TIGR01032">
    <property type="entry name" value="rplT_bact"/>
    <property type="match status" value="1"/>
</dbReference>
<keyword evidence="4 8" id="KW-0689">Ribosomal protein</keyword>
<dbReference type="AlphaFoldDB" id="A0A2T1C1B5"/>
<dbReference type="RefSeq" id="WP_106289479.1">
    <property type="nucleotide sequence ID" value="NZ_CAWNTC010000102.1"/>
</dbReference>
<gene>
    <name evidence="8" type="primary">rplT</name>
    <name evidence="8" type="synonym">rpl20</name>
    <name evidence="10" type="ORF">C7B64_15040</name>
</gene>
<dbReference type="SUPFAM" id="SSF74731">
    <property type="entry name" value="Ribosomal protein L20"/>
    <property type="match status" value="1"/>
</dbReference>
<comment type="caution">
    <text evidence="10">The sequence shown here is derived from an EMBL/GenBank/DDBJ whole genome shotgun (WGS) entry which is preliminary data.</text>
</comment>
<evidence type="ECO:0000256" key="1">
    <source>
        <dbReference type="ARBA" id="ARBA00007698"/>
    </source>
</evidence>
<dbReference type="Proteomes" id="UP000238762">
    <property type="component" value="Unassembled WGS sequence"/>
</dbReference>
<comment type="function">
    <text evidence="6 8 9">Binds directly to 23S ribosomal RNA and is necessary for the in vitro assembly process of the 50S ribosomal subunit. It is not involved in the protein synthesizing functions of that subunit.</text>
</comment>